<protein>
    <submittedName>
        <fullName evidence="1">Uncharacterized protein</fullName>
    </submittedName>
</protein>
<comment type="caution">
    <text evidence="1">The sequence shown here is derived from an EMBL/GenBank/DDBJ whole genome shotgun (WGS) entry which is preliminary data.</text>
</comment>
<reference evidence="1 2" key="1">
    <citation type="journal article" date="2019" name="Sci. Rep.">
        <title>Orb-weaving spider Araneus ventricosus genome elucidates the spidroin gene catalogue.</title>
        <authorList>
            <person name="Kono N."/>
            <person name="Nakamura H."/>
            <person name="Ohtoshi R."/>
            <person name="Moran D.A.P."/>
            <person name="Shinohara A."/>
            <person name="Yoshida Y."/>
            <person name="Fujiwara M."/>
            <person name="Mori M."/>
            <person name="Tomita M."/>
            <person name="Arakawa K."/>
        </authorList>
    </citation>
    <scope>NUCLEOTIDE SEQUENCE [LARGE SCALE GENOMIC DNA]</scope>
</reference>
<feature type="non-terminal residue" evidence="1">
    <location>
        <position position="1"/>
    </location>
</feature>
<proteinExistence type="predicted"/>
<keyword evidence="2" id="KW-1185">Reference proteome</keyword>
<dbReference type="EMBL" id="BGPR01072972">
    <property type="protein sequence ID" value="GBO45722.1"/>
    <property type="molecule type" value="Genomic_DNA"/>
</dbReference>
<dbReference type="Proteomes" id="UP000499080">
    <property type="component" value="Unassembled WGS sequence"/>
</dbReference>
<evidence type="ECO:0000313" key="1">
    <source>
        <dbReference type="EMBL" id="GBO45722.1"/>
    </source>
</evidence>
<sequence>KGVPGLVDLDSVVFQETEDHLSSSGERRVDSTQQRSAWTRSFWILSSSSKRENSFFIRRVSSGIETSEEFLDLLIRIRSVSSKETKISSPEERSVEAACFGTL</sequence>
<gene>
    <name evidence="1" type="ORF">AVEN_267027_1</name>
</gene>
<accession>A0A4Y2XCR0</accession>
<evidence type="ECO:0000313" key="2">
    <source>
        <dbReference type="Proteomes" id="UP000499080"/>
    </source>
</evidence>
<name>A0A4Y2XCR0_ARAVE</name>
<dbReference type="AlphaFoldDB" id="A0A4Y2XCR0"/>
<organism evidence="1 2">
    <name type="scientific">Araneus ventricosus</name>
    <name type="common">Orbweaver spider</name>
    <name type="synonym">Epeira ventricosa</name>
    <dbReference type="NCBI Taxonomy" id="182803"/>
    <lineage>
        <taxon>Eukaryota</taxon>
        <taxon>Metazoa</taxon>
        <taxon>Ecdysozoa</taxon>
        <taxon>Arthropoda</taxon>
        <taxon>Chelicerata</taxon>
        <taxon>Arachnida</taxon>
        <taxon>Araneae</taxon>
        <taxon>Araneomorphae</taxon>
        <taxon>Entelegynae</taxon>
        <taxon>Araneoidea</taxon>
        <taxon>Araneidae</taxon>
        <taxon>Araneus</taxon>
    </lineage>
</organism>